<keyword evidence="2" id="KW-1185">Reference proteome</keyword>
<dbReference type="AlphaFoldDB" id="D0LFQ2"/>
<protein>
    <submittedName>
        <fullName evidence="1">Uncharacterized protein</fullName>
    </submittedName>
</protein>
<name>D0LFQ2_HALO1</name>
<reference evidence="1 2" key="1">
    <citation type="journal article" date="2010" name="Stand. Genomic Sci.">
        <title>Complete genome sequence of Haliangium ochraceum type strain (SMP-2).</title>
        <authorList>
            <consortium name="US DOE Joint Genome Institute (JGI-PGF)"/>
            <person name="Ivanova N."/>
            <person name="Daum C."/>
            <person name="Lang E."/>
            <person name="Abt B."/>
            <person name="Kopitz M."/>
            <person name="Saunders E."/>
            <person name="Lapidus A."/>
            <person name="Lucas S."/>
            <person name="Glavina Del Rio T."/>
            <person name="Nolan M."/>
            <person name="Tice H."/>
            <person name="Copeland A."/>
            <person name="Cheng J.F."/>
            <person name="Chen F."/>
            <person name="Bruce D."/>
            <person name="Goodwin L."/>
            <person name="Pitluck S."/>
            <person name="Mavromatis K."/>
            <person name="Pati A."/>
            <person name="Mikhailova N."/>
            <person name="Chen A."/>
            <person name="Palaniappan K."/>
            <person name="Land M."/>
            <person name="Hauser L."/>
            <person name="Chang Y.J."/>
            <person name="Jeffries C.D."/>
            <person name="Detter J.C."/>
            <person name="Brettin T."/>
            <person name="Rohde M."/>
            <person name="Goker M."/>
            <person name="Bristow J."/>
            <person name="Markowitz V."/>
            <person name="Eisen J.A."/>
            <person name="Hugenholtz P."/>
            <person name="Kyrpides N.C."/>
            <person name="Klenk H.P."/>
        </authorList>
    </citation>
    <scope>NUCLEOTIDE SEQUENCE [LARGE SCALE GENOMIC DNA]</scope>
    <source>
        <strain evidence="2">DSM 14365 / CIP 107738 / JCM 11303 / AJ 13395 / SMP-2</strain>
    </source>
</reference>
<organism evidence="1 2">
    <name type="scientific">Haliangium ochraceum (strain DSM 14365 / JCM 11303 / SMP-2)</name>
    <dbReference type="NCBI Taxonomy" id="502025"/>
    <lineage>
        <taxon>Bacteria</taxon>
        <taxon>Pseudomonadati</taxon>
        <taxon>Myxococcota</taxon>
        <taxon>Polyangia</taxon>
        <taxon>Haliangiales</taxon>
        <taxon>Kofleriaceae</taxon>
        <taxon>Haliangium</taxon>
    </lineage>
</organism>
<proteinExistence type="predicted"/>
<gene>
    <name evidence="1" type="ordered locus">Hoch_0044</name>
</gene>
<sequence>MGNEIVLRKLTNAMGVEKGQRLMTEVLGHLGLQALTTPNDRYNFGSELIRRGGVGKLIGQSITMQARLHGAKV</sequence>
<dbReference type="HOGENOM" id="CLU_2699593_0_0_7"/>
<dbReference type="EMBL" id="CP001804">
    <property type="protein sequence ID" value="ACY12686.1"/>
    <property type="molecule type" value="Genomic_DNA"/>
</dbReference>
<accession>D0LFQ2</accession>
<evidence type="ECO:0000313" key="1">
    <source>
        <dbReference type="EMBL" id="ACY12686.1"/>
    </source>
</evidence>
<dbReference type="Proteomes" id="UP000001880">
    <property type="component" value="Chromosome"/>
</dbReference>
<dbReference type="RefSeq" id="WP_012825313.1">
    <property type="nucleotide sequence ID" value="NC_013440.1"/>
</dbReference>
<dbReference type="KEGG" id="hoh:Hoch_0044"/>
<evidence type="ECO:0000313" key="2">
    <source>
        <dbReference type="Proteomes" id="UP000001880"/>
    </source>
</evidence>